<dbReference type="EMBL" id="VIKR01000004">
    <property type="protein sequence ID" value="TQV73143.1"/>
    <property type="molecule type" value="Genomic_DNA"/>
</dbReference>
<comment type="similarity">
    <text evidence="1 4">Belongs to the short-chain dehydrogenases/reductases (SDR) family.</text>
</comment>
<keyword evidence="2" id="KW-0521">NADP</keyword>
<evidence type="ECO:0000256" key="3">
    <source>
        <dbReference type="ARBA" id="ARBA00023002"/>
    </source>
</evidence>
<proteinExistence type="inferred from homology"/>
<reference evidence="5 6" key="1">
    <citation type="submission" date="2019-06" db="EMBL/GenBank/DDBJ databases">
        <title>Draft genome of Aliikangiella marina GYP-15.</title>
        <authorList>
            <person name="Wang G."/>
        </authorList>
    </citation>
    <scope>NUCLEOTIDE SEQUENCE [LARGE SCALE GENOMIC DNA]</scope>
    <source>
        <strain evidence="5 6">GYP-15</strain>
    </source>
</reference>
<dbReference type="PRINTS" id="PR00081">
    <property type="entry name" value="GDHRDH"/>
</dbReference>
<evidence type="ECO:0000313" key="5">
    <source>
        <dbReference type="EMBL" id="TQV73143.1"/>
    </source>
</evidence>
<dbReference type="OrthoDB" id="7301144at2"/>
<accession>A0A545T7E0</accession>
<evidence type="ECO:0000256" key="4">
    <source>
        <dbReference type="RuleBase" id="RU000363"/>
    </source>
</evidence>
<gene>
    <name evidence="5" type="ORF">FLL45_16970</name>
</gene>
<name>A0A545T7E0_9GAMM</name>
<dbReference type="InterPro" id="IPR002347">
    <property type="entry name" value="SDR_fam"/>
</dbReference>
<dbReference type="AlphaFoldDB" id="A0A545T7E0"/>
<dbReference type="InterPro" id="IPR036291">
    <property type="entry name" value="NAD(P)-bd_dom_sf"/>
</dbReference>
<dbReference type="PANTHER" id="PTHR43391:SF14">
    <property type="entry name" value="DEHYDROGENASE_REDUCTASE SDR FAMILY PROTEIN 7-LIKE"/>
    <property type="match status" value="1"/>
</dbReference>
<evidence type="ECO:0000256" key="1">
    <source>
        <dbReference type="ARBA" id="ARBA00006484"/>
    </source>
</evidence>
<evidence type="ECO:0000313" key="6">
    <source>
        <dbReference type="Proteomes" id="UP000317839"/>
    </source>
</evidence>
<dbReference type="SUPFAM" id="SSF51735">
    <property type="entry name" value="NAD(P)-binding Rossmann-fold domains"/>
    <property type="match status" value="1"/>
</dbReference>
<dbReference type="Proteomes" id="UP000317839">
    <property type="component" value="Unassembled WGS sequence"/>
</dbReference>
<comment type="caution">
    <text evidence="5">The sequence shown here is derived from an EMBL/GenBank/DDBJ whole genome shotgun (WGS) entry which is preliminary data.</text>
</comment>
<protein>
    <submittedName>
        <fullName evidence="5">SDR family oxidoreductase</fullName>
    </submittedName>
</protein>
<dbReference type="RefSeq" id="WP_142943275.1">
    <property type="nucleotide sequence ID" value="NZ_VIKR01000004.1"/>
</dbReference>
<organism evidence="5 6">
    <name type="scientific">Aliikangiella marina</name>
    <dbReference type="NCBI Taxonomy" id="1712262"/>
    <lineage>
        <taxon>Bacteria</taxon>
        <taxon>Pseudomonadati</taxon>
        <taxon>Pseudomonadota</taxon>
        <taxon>Gammaproteobacteria</taxon>
        <taxon>Oceanospirillales</taxon>
        <taxon>Pleioneaceae</taxon>
        <taxon>Aliikangiella</taxon>
    </lineage>
</organism>
<keyword evidence="3" id="KW-0560">Oxidoreductase</keyword>
<dbReference type="Gene3D" id="3.40.50.720">
    <property type="entry name" value="NAD(P)-binding Rossmann-like Domain"/>
    <property type="match status" value="1"/>
</dbReference>
<dbReference type="PANTHER" id="PTHR43391">
    <property type="entry name" value="RETINOL DEHYDROGENASE-RELATED"/>
    <property type="match status" value="1"/>
</dbReference>
<sequence>MNIHWKEKVILITGAGSGIGQSLARLLASLGGRLIITDKDATSLTSITEELAESIEIAQVADVSNPDDWQALYQKIDNQIGYIDVLVNNAGMSSFGFFDETAEALFDQVMAVNFQGVVYGCRYSLPLLEKSSRGLIVNVASIFGLITVPMMTPYHSSKFAVKGFSEALKHDLKYQHKSIDVICVMPGGIKTNIAKNTITTERENAQVTRLFDSAAITTPEQAAIKIEQGMRNLKFRRFIGIDAKIVDKLVRWFPNSYYHLTNRLMGLHGFLSK</sequence>
<dbReference type="Pfam" id="PF00106">
    <property type="entry name" value="adh_short"/>
    <property type="match status" value="1"/>
</dbReference>
<keyword evidence="6" id="KW-1185">Reference proteome</keyword>
<dbReference type="GO" id="GO:0016491">
    <property type="term" value="F:oxidoreductase activity"/>
    <property type="evidence" value="ECO:0007669"/>
    <property type="project" value="UniProtKB-KW"/>
</dbReference>
<dbReference type="PRINTS" id="PR00080">
    <property type="entry name" value="SDRFAMILY"/>
</dbReference>
<evidence type="ECO:0000256" key="2">
    <source>
        <dbReference type="ARBA" id="ARBA00022857"/>
    </source>
</evidence>